<keyword evidence="1" id="KW-0472">Membrane</keyword>
<keyword evidence="1" id="KW-0812">Transmembrane</keyword>
<dbReference type="EMBL" id="HBUF01123878">
    <property type="protein sequence ID" value="CAG6642708.1"/>
    <property type="molecule type" value="Transcribed_RNA"/>
</dbReference>
<evidence type="ECO:0000313" key="2">
    <source>
        <dbReference type="EMBL" id="CAG6642708.1"/>
    </source>
</evidence>
<reference evidence="2" key="1">
    <citation type="submission" date="2021-05" db="EMBL/GenBank/DDBJ databases">
        <authorList>
            <person name="Alioto T."/>
            <person name="Alioto T."/>
            <person name="Gomez Garrido J."/>
        </authorList>
    </citation>
    <scope>NUCLEOTIDE SEQUENCE</scope>
</reference>
<evidence type="ECO:0000256" key="1">
    <source>
        <dbReference type="SAM" id="Phobius"/>
    </source>
</evidence>
<protein>
    <submittedName>
        <fullName evidence="2">Uncharacterized protein</fullName>
    </submittedName>
</protein>
<feature type="transmembrane region" description="Helical" evidence="1">
    <location>
        <begin position="40"/>
        <end position="57"/>
    </location>
</feature>
<dbReference type="EMBL" id="HBUF01123877">
    <property type="protein sequence ID" value="CAG6642706.1"/>
    <property type="molecule type" value="Transcribed_RNA"/>
</dbReference>
<dbReference type="EMBL" id="HBUF01123876">
    <property type="protein sequence ID" value="CAG6642704.1"/>
    <property type="molecule type" value="Transcribed_RNA"/>
</dbReference>
<accession>A0A8D8W1U0</accession>
<proteinExistence type="predicted"/>
<name>A0A8D8W1U0_9HEMI</name>
<sequence>MLIAHIKCSSIRIVWIFDNLYTLRIIISQVKYLGICFESFLYSTLFIGFHILIVGFIHDKYVVKLLKILFYDLSCSMITRHIVLGKDIPRTGICWVTHMISRCPCTVNKPLV</sequence>
<dbReference type="AlphaFoldDB" id="A0A8D8W1U0"/>
<keyword evidence="1" id="KW-1133">Transmembrane helix</keyword>
<organism evidence="2">
    <name type="scientific">Cacopsylla melanoneura</name>
    <dbReference type="NCBI Taxonomy" id="428564"/>
    <lineage>
        <taxon>Eukaryota</taxon>
        <taxon>Metazoa</taxon>
        <taxon>Ecdysozoa</taxon>
        <taxon>Arthropoda</taxon>
        <taxon>Hexapoda</taxon>
        <taxon>Insecta</taxon>
        <taxon>Pterygota</taxon>
        <taxon>Neoptera</taxon>
        <taxon>Paraneoptera</taxon>
        <taxon>Hemiptera</taxon>
        <taxon>Sternorrhyncha</taxon>
        <taxon>Psylloidea</taxon>
        <taxon>Psyllidae</taxon>
        <taxon>Psyllinae</taxon>
        <taxon>Cacopsylla</taxon>
    </lineage>
</organism>